<dbReference type="GO" id="GO:0005524">
    <property type="term" value="F:ATP binding"/>
    <property type="evidence" value="ECO:0007669"/>
    <property type="project" value="UniProtKB-KW"/>
</dbReference>
<dbReference type="InterPro" id="IPR042115">
    <property type="entry name" value="PriA_3primeBD_sf"/>
</dbReference>
<dbReference type="GO" id="GO:0006310">
    <property type="term" value="P:DNA recombination"/>
    <property type="evidence" value="ECO:0007669"/>
    <property type="project" value="TreeGrafter"/>
</dbReference>
<gene>
    <name evidence="6" type="ORF">GFD22_01315</name>
</gene>
<reference evidence="6 7" key="1">
    <citation type="submission" date="2019-10" db="EMBL/GenBank/DDBJ databases">
        <title>Bifidobacterium from non-human primates.</title>
        <authorList>
            <person name="Modesto M."/>
        </authorList>
    </citation>
    <scope>NUCLEOTIDE SEQUENCE [LARGE SCALE GENOMIC DNA]</scope>
    <source>
        <strain evidence="6 7">TREC</strain>
    </source>
</reference>
<dbReference type="InterPro" id="IPR027417">
    <property type="entry name" value="P-loop_NTPase"/>
</dbReference>
<evidence type="ECO:0000313" key="7">
    <source>
        <dbReference type="Proteomes" id="UP000469763"/>
    </source>
</evidence>
<evidence type="ECO:0000313" key="6">
    <source>
        <dbReference type="EMBL" id="NEG77645.1"/>
    </source>
</evidence>
<comment type="caution">
    <text evidence="6">The sequence shown here is derived from an EMBL/GenBank/DDBJ whole genome shotgun (WGS) entry which is preliminary data.</text>
</comment>
<organism evidence="6 7">
    <name type="scientific">Bifidobacterium avesanii</name>
    <dbReference type="NCBI Taxonomy" id="1798157"/>
    <lineage>
        <taxon>Bacteria</taxon>
        <taxon>Bacillati</taxon>
        <taxon>Actinomycetota</taxon>
        <taxon>Actinomycetes</taxon>
        <taxon>Bifidobacteriales</taxon>
        <taxon>Bifidobacteriaceae</taxon>
        <taxon>Bifidobacterium</taxon>
    </lineage>
</organism>
<accession>A0A7K3TEX9</accession>
<sequence length="749" mass="80120">MTSQDAEQLALDGLAPRKRRRRAPAERRPAPENPVAQVVLDVQATHLGRTFDYLIQDRDDESAQPGVQVRVRFGGQRLNGVIWNRVGLDAATAPRSTLRYIERVLSPVVVVGDEMRRDVAAIADWYGGTRANILRVAVPPRVAYVEDEQAFAGRSDGFAGAADGRLMERWARLAEREGARVSASYDQSAAWRGAIEGRGFSETVADCLPGPLVWARDAAWAIAVAQTAGKAAVVVLPDMRHVEDLAEVLAAAGLRRFAPAEARHGGWKGDFVTLGAALPPQERYRAYLAIATGQVRCVLGTRAAMYAPVSGAALFAIVDDVSYQNADGFMPYAQARGVLRLRARNHGGAFMALGHARSPISEASDALKVHALPAVTKESSPWIRWLNRESLTQIGDTTAGARVPHTAVRVLAKALQTGPVLLSIPADGVSETLSCAKCHRQARCPRCTGPLEIGRAGGAPHCRWCGAAAVAWKCPECGNERMRVVRVGAAGTAAELQGLFRNVPIVVSSPKQPRGVIEEIGDRPALVIATPGAEPRVRRAGDGMQVGYQAVAILDAWTSLYALGVDARTDTLTAWMRAVALCRPRTAGGQALLLGETDPVLADALTGWNAPLLAAREVGERREAGLPPAVAAACVWGRRDAVMWALGRIGVLLDGEWGMVRVPGTDGSDGFGGSEAEQPAVLGPVPIPQPVTINARELEETADRVKAVVRVAPERRAELALRLRSAVAKHVATRTPGELRFQLDPKDLI</sequence>
<feature type="region of interest" description="Disordered" evidence="4">
    <location>
        <begin position="1"/>
        <end position="33"/>
    </location>
</feature>
<dbReference type="GO" id="GO:0043138">
    <property type="term" value="F:3'-5' DNA helicase activity"/>
    <property type="evidence" value="ECO:0007669"/>
    <property type="project" value="TreeGrafter"/>
</dbReference>
<keyword evidence="1" id="KW-0547">Nucleotide-binding</keyword>
<dbReference type="GO" id="GO:0003677">
    <property type="term" value="F:DNA binding"/>
    <property type="evidence" value="ECO:0007669"/>
    <property type="project" value="UniProtKB-KW"/>
</dbReference>
<dbReference type="AlphaFoldDB" id="A0A7K3TEX9"/>
<keyword evidence="2" id="KW-0067">ATP-binding</keyword>
<name>A0A7K3TEX9_9BIFI</name>
<evidence type="ECO:0000256" key="4">
    <source>
        <dbReference type="SAM" id="MobiDB-lite"/>
    </source>
</evidence>
<dbReference type="OrthoDB" id="3177118at2"/>
<dbReference type="PANTHER" id="PTHR30580">
    <property type="entry name" value="PRIMOSOMAL PROTEIN N"/>
    <property type="match status" value="1"/>
</dbReference>
<evidence type="ECO:0000256" key="1">
    <source>
        <dbReference type="ARBA" id="ARBA00022741"/>
    </source>
</evidence>
<proteinExistence type="predicted"/>
<dbReference type="Pfam" id="PF17764">
    <property type="entry name" value="PriA_3primeBD"/>
    <property type="match status" value="1"/>
</dbReference>
<evidence type="ECO:0000256" key="3">
    <source>
        <dbReference type="ARBA" id="ARBA00023125"/>
    </source>
</evidence>
<keyword evidence="7" id="KW-1185">Reference proteome</keyword>
<dbReference type="Gene3D" id="3.40.1440.60">
    <property type="entry name" value="PriA, 3(prime) DNA-binding domain"/>
    <property type="match status" value="1"/>
</dbReference>
<dbReference type="GO" id="GO:0006302">
    <property type="term" value="P:double-strand break repair"/>
    <property type="evidence" value="ECO:0007669"/>
    <property type="project" value="TreeGrafter"/>
</dbReference>
<dbReference type="PANTHER" id="PTHR30580:SF0">
    <property type="entry name" value="PRIMOSOMAL PROTEIN N"/>
    <property type="match status" value="1"/>
</dbReference>
<evidence type="ECO:0000256" key="2">
    <source>
        <dbReference type="ARBA" id="ARBA00022840"/>
    </source>
</evidence>
<feature type="domain" description="Primosomal protein N' 3' DNA-binding" evidence="5">
    <location>
        <begin position="37"/>
        <end position="139"/>
    </location>
</feature>
<dbReference type="EMBL" id="WHZY01000001">
    <property type="protein sequence ID" value="NEG77645.1"/>
    <property type="molecule type" value="Genomic_DNA"/>
</dbReference>
<dbReference type="RefSeq" id="WP_152349563.1">
    <property type="nucleotide sequence ID" value="NZ_WBSN01000001.1"/>
</dbReference>
<dbReference type="Proteomes" id="UP000469763">
    <property type="component" value="Unassembled WGS sequence"/>
</dbReference>
<evidence type="ECO:0000259" key="5">
    <source>
        <dbReference type="Pfam" id="PF17764"/>
    </source>
</evidence>
<protein>
    <submittedName>
        <fullName evidence="6">Primosomal protein N</fullName>
    </submittedName>
</protein>
<dbReference type="Gene3D" id="3.40.50.300">
    <property type="entry name" value="P-loop containing nucleotide triphosphate hydrolases"/>
    <property type="match status" value="1"/>
</dbReference>
<dbReference type="InterPro" id="IPR041222">
    <property type="entry name" value="PriA_3primeBD"/>
</dbReference>
<dbReference type="GO" id="GO:0006270">
    <property type="term" value="P:DNA replication initiation"/>
    <property type="evidence" value="ECO:0007669"/>
    <property type="project" value="TreeGrafter"/>
</dbReference>
<keyword evidence="3" id="KW-0238">DNA-binding</keyword>